<accession>A0ABR6ERI7</accession>
<dbReference type="InterPro" id="IPR029033">
    <property type="entry name" value="His_PPase_superfam"/>
</dbReference>
<comment type="catalytic activity">
    <reaction evidence="12">
        <text>1D-myo-inositol hexakisphosphate + H2O = 1D-myo-inositol 1,2,4,5,6-pentakisphosphate + phosphate</text>
        <dbReference type="Rhea" id="RHEA:16989"/>
        <dbReference type="ChEBI" id="CHEBI:15377"/>
        <dbReference type="ChEBI" id="CHEBI:43474"/>
        <dbReference type="ChEBI" id="CHEBI:57798"/>
        <dbReference type="ChEBI" id="CHEBI:58130"/>
        <dbReference type="EC" id="3.1.3.62"/>
    </reaction>
    <physiologicalReaction direction="left-to-right" evidence="12">
        <dbReference type="Rhea" id="RHEA:16990"/>
    </physiologicalReaction>
</comment>
<evidence type="ECO:0000256" key="7">
    <source>
        <dbReference type="ARBA" id="ARBA00022801"/>
    </source>
</evidence>
<dbReference type="RefSeq" id="WP_182953279.1">
    <property type="nucleotide sequence ID" value="NZ_WNXC01000001.1"/>
</dbReference>
<evidence type="ECO:0000256" key="2">
    <source>
        <dbReference type="ARBA" id="ARBA00008422"/>
    </source>
</evidence>
<evidence type="ECO:0000256" key="6">
    <source>
        <dbReference type="ARBA" id="ARBA00022729"/>
    </source>
</evidence>
<evidence type="ECO:0000256" key="1">
    <source>
        <dbReference type="ARBA" id="ARBA00004370"/>
    </source>
</evidence>
<evidence type="ECO:0000256" key="12">
    <source>
        <dbReference type="ARBA" id="ARBA00043691"/>
    </source>
</evidence>
<evidence type="ECO:0000256" key="10">
    <source>
        <dbReference type="ARBA" id="ARBA00043668"/>
    </source>
</evidence>
<dbReference type="Proteomes" id="UP000636110">
    <property type="component" value="Unassembled WGS sequence"/>
</dbReference>
<evidence type="ECO:0000256" key="8">
    <source>
        <dbReference type="ARBA" id="ARBA00023136"/>
    </source>
</evidence>
<comment type="caution">
    <text evidence="14">The sequence shown here is derived from an EMBL/GenBank/DDBJ whole genome shotgun (WGS) entry which is preliminary data.</text>
</comment>
<dbReference type="Pfam" id="PF00328">
    <property type="entry name" value="His_Phos_2"/>
    <property type="match status" value="1"/>
</dbReference>
<comment type="catalytic activity">
    <reaction evidence="13">
        <text>(2R)-2,3-bisphosphoglycerate + H2O = (2R)-2-phosphoglycerate + phosphate</text>
        <dbReference type="Rhea" id="RHEA:27381"/>
        <dbReference type="ChEBI" id="CHEBI:15377"/>
        <dbReference type="ChEBI" id="CHEBI:43474"/>
        <dbReference type="ChEBI" id="CHEBI:58248"/>
        <dbReference type="ChEBI" id="CHEBI:58289"/>
        <dbReference type="EC" id="3.1.3.80"/>
    </reaction>
    <physiologicalReaction direction="left-to-right" evidence="13">
        <dbReference type="Rhea" id="RHEA:27382"/>
    </physiologicalReaction>
</comment>
<dbReference type="InterPro" id="IPR000560">
    <property type="entry name" value="His_Pase_clade-2"/>
</dbReference>
<evidence type="ECO:0000256" key="4">
    <source>
        <dbReference type="ARBA" id="ARBA00013040"/>
    </source>
</evidence>
<comment type="similarity">
    <text evidence="2">Belongs to the histidine acid phosphatase family. MINPP1 subfamily.</text>
</comment>
<dbReference type="Gene3D" id="3.40.50.1240">
    <property type="entry name" value="Phosphoglycerate mutase-like"/>
    <property type="match status" value="1"/>
</dbReference>
<dbReference type="PANTHER" id="PTHR20963:SF8">
    <property type="entry name" value="MULTIPLE INOSITOL POLYPHOSPHATE PHOSPHATASE 1"/>
    <property type="match status" value="1"/>
</dbReference>
<dbReference type="CDD" id="cd07061">
    <property type="entry name" value="HP_HAP_like"/>
    <property type="match status" value="1"/>
</dbReference>
<dbReference type="EC" id="3.1.3.80" evidence="3"/>
<comment type="subcellular location">
    <subcellularLocation>
        <location evidence="1">Membrane</location>
    </subcellularLocation>
</comment>
<reference evidence="14 15" key="1">
    <citation type="submission" date="2019-11" db="EMBL/GenBank/DDBJ databases">
        <title>Description of Pedobacter sp. LMG 31462T.</title>
        <authorList>
            <person name="Carlier A."/>
            <person name="Qi S."/>
            <person name="Vandamme P."/>
        </authorList>
    </citation>
    <scope>NUCLEOTIDE SEQUENCE [LARGE SCALE GENOMIC DNA]</scope>
    <source>
        <strain evidence="14 15">LMG 31462</strain>
    </source>
</reference>
<proteinExistence type="inferred from homology"/>
<comment type="catalytic activity">
    <reaction evidence="11">
        <text>1D-myo-inositol 1,2,4,5,6-pentakisphosphate + H2O = 1D-myo-inositol 1,2,5,6-tetrakisphosphate + phosphate</text>
        <dbReference type="Rhea" id="RHEA:77115"/>
        <dbReference type="ChEBI" id="CHEBI:15377"/>
        <dbReference type="ChEBI" id="CHEBI:43474"/>
        <dbReference type="ChEBI" id="CHEBI:57798"/>
        <dbReference type="ChEBI" id="CHEBI:195535"/>
        <dbReference type="EC" id="3.1.3.62"/>
    </reaction>
    <physiologicalReaction direction="left-to-right" evidence="11">
        <dbReference type="Rhea" id="RHEA:77116"/>
    </physiologicalReaction>
</comment>
<evidence type="ECO:0000256" key="5">
    <source>
        <dbReference type="ARBA" id="ARBA00018097"/>
    </source>
</evidence>
<keyword evidence="15" id="KW-1185">Reference proteome</keyword>
<sequence length="445" mass="50333">MKYIFTFVLLGCNLIYTAAESQTYLGSKTLYRPLQEKYSKVPAGYEPVFLNHLGRHGARNLTKDVAKSVAWKLIFKADSTQSLNQRGQQLKSALMQLQKVEIKHLESISEIGKLELKEIAERAYRVNPDFFAGNHNVLVSTTSKERTKESALAFLDGISTATQGKMATIDWNEQDDVHLRFFDLSKPYLSFKASGAWHSFYNQLAKAVQLEAMSARIFNTFFQADYVKQINAKDKIRFVEDLYGFYSILPAIHQEILENKLSDQDIDIKSLFIAEDLAVLCRLSDADNFLKKGPGTNNNGIQVNIAAPLLADFINSTDNFIKSKPYSSVLRFAHAETVAPFAAILNLNGASTATKDILNFDRLWKAKDIIPFSANIQMLVYKNPKTNGFLIKFLLNEKETGIKGLNTKTFPYYPYKEVRAFYLTKLKALGLTLNSNMEAYLNRAK</sequence>
<comment type="catalytic activity">
    <reaction evidence="10">
        <text>1D-myo-inositol 1,2,5,6-tetrakisphosphate + H2O = 1D-myo-inositol 1,2,6-trisphosphate + phosphate</text>
        <dbReference type="Rhea" id="RHEA:77119"/>
        <dbReference type="ChEBI" id="CHEBI:15377"/>
        <dbReference type="ChEBI" id="CHEBI:43474"/>
        <dbReference type="ChEBI" id="CHEBI:195535"/>
        <dbReference type="ChEBI" id="CHEBI:195537"/>
        <dbReference type="EC" id="3.1.3.62"/>
    </reaction>
    <physiologicalReaction direction="left-to-right" evidence="10">
        <dbReference type="Rhea" id="RHEA:77120"/>
    </physiologicalReaction>
</comment>
<dbReference type="EMBL" id="WNXC01000001">
    <property type="protein sequence ID" value="MBB2147875.1"/>
    <property type="molecule type" value="Genomic_DNA"/>
</dbReference>
<evidence type="ECO:0000256" key="11">
    <source>
        <dbReference type="ARBA" id="ARBA00043671"/>
    </source>
</evidence>
<evidence type="ECO:0000256" key="3">
    <source>
        <dbReference type="ARBA" id="ARBA00012976"/>
    </source>
</evidence>
<keyword evidence="8" id="KW-0472">Membrane</keyword>
<dbReference type="PANTHER" id="PTHR20963">
    <property type="entry name" value="MULTIPLE INOSITOL POLYPHOSPHATE PHOSPHATASE-RELATED"/>
    <property type="match status" value="1"/>
</dbReference>
<protein>
    <recommendedName>
        <fullName evidence="5">Multiple inositol polyphosphate phosphatase 1</fullName>
        <ecNumber evidence="4">3.1.3.62</ecNumber>
        <ecNumber evidence="3">3.1.3.80</ecNumber>
    </recommendedName>
    <alternativeName>
        <fullName evidence="9">2,3-bisphosphoglycerate 3-phosphatase</fullName>
    </alternativeName>
</protein>
<name>A0ABR6ERI7_9SPHI</name>
<evidence type="ECO:0000256" key="9">
    <source>
        <dbReference type="ARBA" id="ARBA00031642"/>
    </source>
</evidence>
<gene>
    <name evidence="14" type="ORF">GM920_03015</name>
</gene>
<evidence type="ECO:0000313" key="14">
    <source>
        <dbReference type="EMBL" id="MBB2147875.1"/>
    </source>
</evidence>
<organism evidence="14 15">
    <name type="scientific">Pedobacter gandavensis</name>
    <dbReference type="NCBI Taxonomy" id="2679963"/>
    <lineage>
        <taxon>Bacteria</taxon>
        <taxon>Pseudomonadati</taxon>
        <taxon>Bacteroidota</taxon>
        <taxon>Sphingobacteriia</taxon>
        <taxon>Sphingobacteriales</taxon>
        <taxon>Sphingobacteriaceae</taxon>
        <taxon>Pedobacter</taxon>
    </lineage>
</organism>
<keyword evidence="6" id="KW-0732">Signal</keyword>
<evidence type="ECO:0000313" key="15">
    <source>
        <dbReference type="Proteomes" id="UP000636110"/>
    </source>
</evidence>
<dbReference type="SUPFAM" id="SSF53254">
    <property type="entry name" value="Phosphoglycerate mutase-like"/>
    <property type="match status" value="1"/>
</dbReference>
<dbReference type="EC" id="3.1.3.62" evidence="4"/>
<evidence type="ECO:0000256" key="13">
    <source>
        <dbReference type="ARBA" id="ARBA00043832"/>
    </source>
</evidence>
<keyword evidence="7" id="KW-0378">Hydrolase</keyword>